<dbReference type="SUPFAM" id="SSF63418">
    <property type="entry name" value="MurE/MurF N-terminal domain"/>
    <property type="match status" value="1"/>
</dbReference>
<name>A0ABZ0J9X0_9BURK</name>
<dbReference type="Gene3D" id="3.40.1190.10">
    <property type="entry name" value="Mur-like, catalytic domain"/>
    <property type="match status" value="1"/>
</dbReference>
<dbReference type="Pfam" id="PF08245">
    <property type="entry name" value="Mur_ligase_M"/>
    <property type="match status" value="1"/>
</dbReference>
<dbReference type="InterPro" id="IPR004101">
    <property type="entry name" value="Mur_ligase_C"/>
</dbReference>
<keyword evidence="5 10" id="KW-0067">ATP-binding</keyword>
<dbReference type="SUPFAM" id="SSF53623">
    <property type="entry name" value="MurD-like peptide ligases, catalytic domain"/>
    <property type="match status" value="1"/>
</dbReference>
<evidence type="ECO:0000259" key="12">
    <source>
        <dbReference type="Pfam" id="PF01225"/>
    </source>
</evidence>
<dbReference type="InterPro" id="IPR000713">
    <property type="entry name" value="Mur_ligase_N"/>
</dbReference>
<dbReference type="EC" id="6.3.2.10" evidence="10 11"/>
<dbReference type="Pfam" id="PF01225">
    <property type="entry name" value="Mur_ligase"/>
    <property type="match status" value="1"/>
</dbReference>
<evidence type="ECO:0000256" key="6">
    <source>
        <dbReference type="ARBA" id="ARBA00022960"/>
    </source>
</evidence>
<keyword evidence="3 10" id="KW-0132">Cell division</keyword>
<dbReference type="InterPro" id="IPR036565">
    <property type="entry name" value="Mur-like_cat_sf"/>
</dbReference>
<feature type="domain" description="Mur ligase central" evidence="14">
    <location>
        <begin position="118"/>
        <end position="305"/>
    </location>
</feature>
<dbReference type="PANTHER" id="PTHR43024">
    <property type="entry name" value="UDP-N-ACETYLMURAMOYL-TRIPEPTIDE--D-ALANYL-D-ALANINE LIGASE"/>
    <property type="match status" value="1"/>
</dbReference>
<proteinExistence type="inferred from homology"/>
<evidence type="ECO:0000256" key="10">
    <source>
        <dbReference type="HAMAP-Rule" id="MF_02019"/>
    </source>
</evidence>
<organism evidence="15 16">
    <name type="scientific">Diaphorobacter limosus</name>
    <dbReference type="NCBI Taxonomy" id="3036128"/>
    <lineage>
        <taxon>Bacteria</taxon>
        <taxon>Pseudomonadati</taxon>
        <taxon>Pseudomonadota</taxon>
        <taxon>Betaproteobacteria</taxon>
        <taxon>Burkholderiales</taxon>
        <taxon>Comamonadaceae</taxon>
        <taxon>Diaphorobacter</taxon>
    </lineage>
</organism>
<dbReference type="PANTHER" id="PTHR43024:SF1">
    <property type="entry name" value="UDP-N-ACETYLMURAMOYL-TRIPEPTIDE--D-ALANYL-D-ALANINE LIGASE"/>
    <property type="match status" value="1"/>
</dbReference>
<evidence type="ECO:0000313" key="15">
    <source>
        <dbReference type="EMBL" id="WOO34256.1"/>
    </source>
</evidence>
<keyword evidence="2 10" id="KW-0436">Ligase</keyword>
<evidence type="ECO:0000256" key="8">
    <source>
        <dbReference type="ARBA" id="ARBA00023306"/>
    </source>
</evidence>
<dbReference type="InterPro" id="IPR005863">
    <property type="entry name" value="UDP-N-AcMur_synth"/>
</dbReference>
<dbReference type="EMBL" id="CP136921">
    <property type="protein sequence ID" value="WOO34256.1"/>
    <property type="molecule type" value="Genomic_DNA"/>
</dbReference>
<feature type="domain" description="Mur ligase N-terminal catalytic" evidence="12">
    <location>
        <begin position="39"/>
        <end position="107"/>
    </location>
</feature>
<comment type="subcellular location">
    <subcellularLocation>
        <location evidence="10 11">Cytoplasm</location>
    </subcellularLocation>
</comment>
<sequence length="465" mass="47965">MSHTNHPPMMTLQQAFELLRARIPAAGLVGDGATPLARVHTDTRTLQAGDLFVALKGERFDANTFLPQAGAAGAAAAIAHGGLQAAGLPGIEVPDTLAALGALAAGWRAQFDLPLIAVTGSNGKTTVTQMLAAVLRAYKGDAALATQGNFNNDVGLPLTLLRLAATHQAAVVELGMNHPGEIAYLADITRPSVALVNNAQREHLEFMHTVDAVARENGSVISALAQDGVAVFPAGDEYTPLWRALAGERCCLCFGAQGDVRCETAQWNEGAWTVRIATPLGAFDTRLHIAGLHNVTNAMAATACAVAAGVPLAAIAAGLAAFEPVKGRSRALALHCQGRAITVVDDSYNANPDSVRAAIAVLADLPGPRLLVLGDMGEVGNQGPQFHAEAGAHAHQSGIEQLFALGALSVHAAQACGPAARHFEDMASLLAAVQEALPGVGSVLVKGSRFMKMEQVVQAMEGACS</sequence>
<evidence type="ECO:0000313" key="16">
    <source>
        <dbReference type="Proteomes" id="UP001303211"/>
    </source>
</evidence>
<keyword evidence="7 10" id="KW-0573">Peptidoglycan synthesis</keyword>
<dbReference type="InterPro" id="IPR051046">
    <property type="entry name" value="MurCDEF_CellWall_CoF430Synth"/>
</dbReference>
<evidence type="ECO:0000256" key="1">
    <source>
        <dbReference type="ARBA" id="ARBA00022490"/>
    </source>
</evidence>
<dbReference type="Proteomes" id="UP001303211">
    <property type="component" value="Chromosome"/>
</dbReference>
<keyword evidence="4 10" id="KW-0547">Nucleotide-binding</keyword>
<dbReference type="Pfam" id="PF02875">
    <property type="entry name" value="Mur_ligase_C"/>
    <property type="match status" value="1"/>
</dbReference>
<dbReference type="Gene3D" id="3.40.1390.10">
    <property type="entry name" value="MurE/MurF, N-terminal domain"/>
    <property type="match status" value="1"/>
</dbReference>
<evidence type="ECO:0000256" key="11">
    <source>
        <dbReference type="RuleBase" id="RU004136"/>
    </source>
</evidence>
<protein>
    <recommendedName>
        <fullName evidence="10 11">UDP-N-acetylmuramoyl-tripeptide--D-alanyl-D-alanine ligase</fullName>
        <ecNumber evidence="10 11">6.3.2.10</ecNumber>
    </recommendedName>
    <alternativeName>
        <fullName evidence="10">D-alanyl-D-alanine-adding enzyme</fullName>
    </alternativeName>
</protein>
<reference evidence="15 16" key="1">
    <citation type="submission" date="2023-03" db="EMBL/GenBank/DDBJ databases">
        <title>Diaphorobacter basophil sp. nov., isolated from a sewage-treatment plant.</title>
        <authorList>
            <person name="Yang K."/>
        </authorList>
    </citation>
    <scope>NUCLEOTIDE SEQUENCE [LARGE SCALE GENOMIC DNA]</scope>
    <source>
        <strain evidence="15 16">Y-1</strain>
    </source>
</reference>
<dbReference type="InterPro" id="IPR013221">
    <property type="entry name" value="Mur_ligase_cen"/>
</dbReference>
<dbReference type="RefSeq" id="WP_317703582.1">
    <property type="nucleotide sequence ID" value="NZ_CP136921.1"/>
</dbReference>
<evidence type="ECO:0000256" key="7">
    <source>
        <dbReference type="ARBA" id="ARBA00022984"/>
    </source>
</evidence>
<comment type="similarity">
    <text evidence="10">Belongs to the MurCDEF family. MurF subfamily.</text>
</comment>
<evidence type="ECO:0000256" key="9">
    <source>
        <dbReference type="ARBA" id="ARBA00023316"/>
    </source>
</evidence>
<comment type="function">
    <text evidence="10 11">Involved in cell wall formation. Catalyzes the final step in the synthesis of UDP-N-acetylmuramoyl-pentapeptide, the precursor of murein.</text>
</comment>
<evidence type="ECO:0000259" key="14">
    <source>
        <dbReference type="Pfam" id="PF08245"/>
    </source>
</evidence>
<dbReference type="SUPFAM" id="SSF53244">
    <property type="entry name" value="MurD-like peptide ligases, peptide-binding domain"/>
    <property type="match status" value="1"/>
</dbReference>
<evidence type="ECO:0000256" key="5">
    <source>
        <dbReference type="ARBA" id="ARBA00022840"/>
    </source>
</evidence>
<evidence type="ECO:0000256" key="3">
    <source>
        <dbReference type="ARBA" id="ARBA00022618"/>
    </source>
</evidence>
<keyword evidence="16" id="KW-1185">Reference proteome</keyword>
<evidence type="ECO:0000256" key="4">
    <source>
        <dbReference type="ARBA" id="ARBA00022741"/>
    </source>
</evidence>
<keyword evidence="1 10" id="KW-0963">Cytoplasm</keyword>
<feature type="binding site" evidence="10">
    <location>
        <begin position="120"/>
        <end position="126"/>
    </location>
    <ligand>
        <name>ATP</name>
        <dbReference type="ChEBI" id="CHEBI:30616"/>
    </ligand>
</feature>
<keyword evidence="6 10" id="KW-0133">Cell shape</keyword>
<dbReference type="InterPro" id="IPR036615">
    <property type="entry name" value="Mur_ligase_C_dom_sf"/>
</dbReference>
<feature type="domain" description="Mur ligase C-terminal" evidence="13">
    <location>
        <begin position="339"/>
        <end position="449"/>
    </location>
</feature>
<dbReference type="InterPro" id="IPR035911">
    <property type="entry name" value="MurE/MurF_N"/>
</dbReference>
<keyword evidence="9 10" id="KW-0961">Cell wall biogenesis/degradation</keyword>
<dbReference type="Gene3D" id="3.90.190.20">
    <property type="entry name" value="Mur ligase, C-terminal domain"/>
    <property type="match status" value="1"/>
</dbReference>
<comment type="pathway">
    <text evidence="10 11">Cell wall biogenesis; peptidoglycan biosynthesis.</text>
</comment>
<gene>
    <name evidence="10 15" type="primary">murF</name>
    <name evidence="15" type="ORF">P4826_09420</name>
</gene>
<evidence type="ECO:0000259" key="13">
    <source>
        <dbReference type="Pfam" id="PF02875"/>
    </source>
</evidence>
<accession>A0ABZ0J9X0</accession>
<evidence type="ECO:0000256" key="2">
    <source>
        <dbReference type="ARBA" id="ARBA00022598"/>
    </source>
</evidence>
<comment type="catalytic activity">
    <reaction evidence="10 11">
        <text>D-alanyl-D-alanine + UDP-N-acetyl-alpha-D-muramoyl-L-alanyl-gamma-D-glutamyl-meso-2,6-diaminopimelate + ATP = UDP-N-acetyl-alpha-D-muramoyl-L-alanyl-gamma-D-glutamyl-meso-2,6-diaminopimeloyl-D-alanyl-D-alanine + ADP + phosphate + H(+)</text>
        <dbReference type="Rhea" id="RHEA:28374"/>
        <dbReference type="ChEBI" id="CHEBI:15378"/>
        <dbReference type="ChEBI" id="CHEBI:30616"/>
        <dbReference type="ChEBI" id="CHEBI:43474"/>
        <dbReference type="ChEBI" id="CHEBI:57822"/>
        <dbReference type="ChEBI" id="CHEBI:61386"/>
        <dbReference type="ChEBI" id="CHEBI:83905"/>
        <dbReference type="ChEBI" id="CHEBI:456216"/>
        <dbReference type="EC" id="6.3.2.10"/>
    </reaction>
</comment>
<dbReference type="NCBIfam" id="TIGR01143">
    <property type="entry name" value="murF"/>
    <property type="match status" value="1"/>
</dbReference>
<dbReference type="GO" id="GO:0016874">
    <property type="term" value="F:ligase activity"/>
    <property type="evidence" value="ECO:0007669"/>
    <property type="project" value="UniProtKB-KW"/>
</dbReference>
<keyword evidence="8 10" id="KW-0131">Cell cycle</keyword>
<dbReference type="HAMAP" id="MF_02019">
    <property type="entry name" value="MurF"/>
    <property type="match status" value="1"/>
</dbReference>